<evidence type="ECO:0000256" key="2">
    <source>
        <dbReference type="ARBA" id="ARBA00022801"/>
    </source>
</evidence>
<keyword evidence="2 3" id="KW-0378">Hydrolase</keyword>
<name>A0ABV8T463_9GAMM</name>
<dbReference type="PANTHER" id="PTHR40841">
    <property type="entry name" value="SIDEROPHORE TRIACETYLFUSARININE C ESTERASE"/>
    <property type="match status" value="1"/>
</dbReference>
<reference evidence="4" key="1">
    <citation type="journal article" date="2019" name="Int. J. Syst. Evol. Microbiol.">
        <title>The Global Catalogue of Microorganisms (GCM) 10K type strain sequencing project: providing services to taxonomists for standard genome sequencing and annotation.</title>
        <authorList>
            <consortium name="The Broad Institute Genomics Platform"/>
            <consortium name="The Broad Institute Genome Sequencing Center for Infectious Disease"/>
            <person name="Wu L."/>
            <person name="Ma J."/>
        </authorList>
    </citation>
    <scope>NUCLEOTIDE SEQUENCE [LARGE SCALE GENOMIC DNA]</scope>
    <source>
        <strain evidence="4">CGMCC 1.10759</strain>
    </source>
</reference>
<dbReference type="InterPro" id="IPR000801">
    <property type="entry name" value="Esterase-like"/>
</dbReference>
<evidence type="ECO:0000313" key="3">
    <source>
        <dbReference type="EMBL" id="MFC4314222.1"/>
    </source>
</evidence>
<comment type="similarity">
    <text evidence="1">Belongs to the esterase D family.</text>
</comment>
<dbReference type="EMBL" id="JBHSDU010000015">
    <property type="protein sequence ID" value="MFC4314222.1"/>
    <property type="molecule type" value="Genomic_DNA"/>
</dbReference>
<dbReference type="InterPro" id="IPR029058">
    <property type="entry name" value="AB_hydrolase_fold"/>
</dbReference>
<evidence type="ECO:0000313" key="4">
    <source>
        <dbReference type="Proteomes" id="UP001595904"/>
    </source>
</evidence>
<protein>
    <submittedName>
        <fullName evidence="3">Alpha/beta hydrolase</fullName>
    </submittedName>
</protein>
<dbReference type="PANTHER" id="PTHR40841:SF2">
    <property type="entry name" value="SIDEROPHORE-DEGRADING ESTERASE (EUROFUNG)"/>
    <property type="match status" value="1"/>
</dbReference>
<keyword evidence="4" id="KW-1185">Reference proteome</keyword>
<dbReference type="RefSeq" id="WP_380605228.1">
    <property type="nucleotide sequence ID" value="NZ_JBHSDU010000015.1"/>
</dbReference>
<dbReference type="GO" id="GO:0016787">
    <property type="term" value="F:hydrolase activity"/>
    <property type="evidence" value="ECO:0007669"/>
    <property type="project" value="UniProtKB-KW"/>
</dbReference>
<dbReference type="InterPro" id="IPR052558">
    <property type="entry name" value="Siderophore_Hydrolase_D"/>
</dbReference>
<proteinExistence type="inferred from homology"/>
<dbReference type="Pfam" id="PF00756">
    <property type="entry name" value="Esterase"/>
    <property type="match status" value="1"/>
</dbReference>
<comment type="caution">
    <text evidence="3">The sequence shown here is derived from an EMBL/GenBank/DDBJ whole genome shotgun (WGS) entry which is preliminary data.</text>
</comment>
<evidence type="ECO:0000256" key="1">
    <source>
        <dbReference type="ARBA" id="ARBA00005622"/>
    </source>
</evidence>
<dbReference type="Gene3D" id="3.40.50.1820">
    <property type="entry name" value="alpha/beta hydrolase"/>
    <property type="match status" value="1"/>
</dbReference>
<gene>
    <name evidence="3" type="ORF">ACFPN2_34475</name>
</gene>
<sequence>MSAPELSGGLARAADLSGFESTGQPWPLRDTESFEYHSKAVGDNMAIGVWSPPKGLPGGAAADEKPLDVVYVLDGSWALGVTATICMLQYVDLIHPGFAPVLLVGVDYPVGRPNARTRDYTMADQVPSAMKEKFSTTPETTPGGADKFLAFLEEELDPFIRSRYNTTGKRAGILGDSFGGTFTFYAFLKQSKLFDRYWLGSPGIFTNTIDYVAQFETLLKGKLAHPTKMFVTCGSREINGGVALYEEVGRNYNRLVSALNRVPNDQLAWASKIYDGHTHTSVVAPALSDALLYLFRP</sequence>
<dbReference type="Proteomes" id="UP001595904">
    <property type="component" value="Unassembled WGS sequence"/>
</dbReference>
<accession>A0ABV8T463</accession>
<dbReference type="SUPFAM" id="SSF53474">
    <property type="entry name" value="alpha/beta-Hydrolases"/>
    <property type="match status" value="1"/>
</dbReference>
<organism evidence="3 4">
    <name type="scientific">Steroidobacter flavus</name>
    <dbReference type="NCBI Taxonomy" id="1842136"/>
    <lineage>
        <taxon>Bacteria</taxon>
        <taxon>Pseudomonadati</taxon>
        <taxon>Pseudomonadota</taxon>
        <taxon>Gammaproteobacteria</taxon>
        <taxon>Steroidobacterales</taxon>
        <taxon>Steroidobacteraceae</taxon>
        <taxon>Steroidobacter</taxon>
    </lineage>
</organism>